<keyword evidence="3" id="KW-1185">Reference proteome</keyword>
<organism evidence="2 3">
    <name type="scientific">Tagetes erecta</name>
    <name type="common">African marigold</name>
    <dbReference type="NCBI Taxonomy" id="13708"/>
    <lineage>
        <taxon>Eukaryota</taxon>
        <taxon>Viridiplantae</taxon>
        <taxon>Streptophyta</taxon>
        <taxon>Embryophyta</taxon>
        <taxon>Tracheophyta</taxon>
        <taxon>Spermatophyta</taxon>
        <taxon>Magnoliopsida</taxon>
        <taxon>eudicotyledons</taxon>
        <taxon>Gunneridae</taxon>
        <taxon>Pentapetalae</taxon>
        <taxon>asterids</taxon>
        <taxon>campanulids</taxon>
        <taxon>Asterales</taxon>
        <taxon>Asteraceae</taxon>
        <taxon>Asteroideae</taxon>
        <taxon>Heliantheae alliance</taxon>
        <taxon>Tageteae</taxon>
        <taxon>Tagetes</taxon>
    </lineage>
</organism>
<gene>
    <name evidence="2" type="ORF">QVD17_10555</name>
</gene>
<accession>A0AAD8L6R4</accession>
<dbReference type="EMBL" id="JAUHHV010000002">
    <property type="protein sequence ID" value="KAK1433641.1"/>
    <property type="molecule type" value="Genomic_DNA"/>
</dbReference>
<evidence type="ECO:0000313" key="3">
    <source>
        <dbReference type="Proteomes" id="UP001229421"/>
    </source>
</evidence>
<evidence type="ECO:0000313" key="2">
    <source>
        <dbReference type="EMBL" id="KAK1433641.1"/>
    </source>
</evidence>
<reference evidence="2" key="1">
    <citation type="journal article" date="2023" name="bioRxiv">
        <title>Improved chromosome-level genome assembly for marigold (Tagetes erecta).</title>
        <authorList>
            <person name="Jiang F."/>
            <person name="Yuan L."/>
            <person name="Wang S."/>
            <person name="Wang H."/>
            <person name="Xu D."/>
            <person name="Wang A."/>
            <person name="Fan W."/>
        </authorList>
    </citation>
    <scope>NUCLEOTIDE SEQUENCE</scope>
    <source>
        <strain evidence="2">WSJ</strain>
        <tissue evidence="2">Leaf</tissue>
    </source>
</reference>
<protein>
    <submittedName>
        <fullName evidence="2">Uncharacterized protein</fullName>
    </submittedName>
</protein>
<evidence type="ECO:0000256" key="1">
    <source>
        <dbReference type="SAM" id="MobiDB-lite"/>
    </source>
</evidence>
<comment type="caution">
    <text evidence="2">The sequence shown here is derived from an EMBL/GenBank/DDBJ whole genome shotgun (WGS) entry which is preliminary data.</text>
</comment>
<sequence>MLSPTRLARKSSTSRTPIAIPGHILRPAPNGIISKSLPLKPISLFKNLSAAYNSIIISFSWYEKWSCMV</sequence>
<name>A0AAD8L6R4_TARER</name>
<dbReference type="Proteomes" id="UP001229421">
    <property type="component" value="Unassembled WGS sequence"/>
</dbReference>
<proteinExistence type="predicted"/>
<feature type="region of interest" description="Disordered" evidence="1">
    <location>
        <begin position="1"/>
        <end position="21"/>
    </location>
</feature>
<dbReference type="AlphaFoldDB" id="A0AAD8L6R4"/>